<reference evidence="1" key="1">
    <citation type="submission" date="2025-08" db="UniProtKB">
        <authorList>
            <consortium name="Ensembl"/>
        </authorList>
    </citation>
    <scope>IDENTIFICATION</scope>
</reference>
<reference evidence="1" key="2">
    <citation type="submission" date="2025-09" db="UniProtKB">
        <authorList>
            <consortium name="Ensembl"/>
        </authorList>
    </citation>
    <scope>IDENTIFICATION</scope>
</reference>
<dbReference type="Ensembl" id="ENSPTET00000028012.1">
    <property type="protein sequence ID" value="ENSPTEP00000019158.1"/>
    <property type="gene ID" value="ENSPTEG00000020523.1"/>
</dbReference>
<accession>A0A8C9HKN1</accession>
<dbReference type="AlphaFoldDB" id="A0A8C9HKN1"/>
<evidence type="ECO:0000313" key="1">
    <source>
        <dbReference type="Ensembl" id="ENSPTEP00000019158.1"/>
    </source>
</evidence>
<keyword evidence="2" id="KW-1185">Reference proteome</keyword>
<dbReference type="Proteomes" id="UP000694416">
    <property type="component" value="Unplaced"/>
</dbReference>
<name>A0A8C9HKN1_9PRIM</name>
<evidence type="ECO:0000313" key="2">
    <source>
        <dbReference type="Proteomes" id="UP000694416"/>
    </source>
</evidence>
<organism evidence="1 2">
    <name type="scientific">Piliocolobus tephrosceles</name>
    <name type="common">Ugandan red Colobus</name>
    <dbReference type="NCBI Taxonomy" id="591936"/>
    <lineage>
        <taxon>Eukaryota</taxon>
        <taxon>Metazoa</taxon>
        <taxon>Chordata</taxon>
        <taxon>Craniata</taxon>
        <taxon>Vertebrata</taxon>
        <taxon>Euteleostomi</taxon>
        <taxon>Mammalia</taxon>
        <taxon>Eutheria</taxon>
        <taxon>Euarchontoglires</taxon>
        <taxon>Primates</taxon>
        <taxon>Haplorrhini</taxon>
        <taxon>Catarrhini</taxon>
        <taxon>Cercopithecidae</taxon>
        <taxon>Colobinae</taxon>
        <taxon>Piliocolobus</taxon>
    </lineage>
</organism>
<sequence length="125" mass="13752">MNMTRKSSSPMLKSAGRDIMRAKSSVRIPLAPRISLRMRPIRARRMTRKSVGEKKKTCILEGKEETCSETEGSCGWRVSRDATSFSYLPPYLCEAGTSLHAQTSDSVPQAGLKDCEVALMAGRVA</sequence>
<proteinExistence type="predicted"/>
<protein>
    <submittedName>
        <fullName evidence="1">Uncharacterized protein</fullName>
    </submittedName>
</protein>